<keyword evidence="5" id="KW-0732">Signal</keyword>
<name>A0A1K0GQN6_9ACTN</name>
<reference evidence="12 13" key="1">
    <citation type="submission" date="2016-09" db="EMBL/GenBank/DDBJ databases">
        <title>Couchioplanes caeruleus draft genome sequence.</title>
        <authorList>
            <person name="Sheehan J."/>
            <person name="Caffrey P."/>
        </authorList>
    </citation>
    <scope>NUCLEOTIDE SEQUENCE [LARGE SCALE GENOMIC DNA]</scope>
    <source>
        <strain evidence="12 13">DSM 43634</strain>
    </source>
</reference>
<evidence type="ECO:0000256" key="6">
    <source>
        <dbReference type="ARBA" id="ARBA00022989"/>
    </source>
</evidence>
<evidence type="ECO:0000256" key="3">
    <source>
        <dbReference type="ARBA" id="ARBA00022692"/>
    </source>
</evidence>
<dbReference type="GO" id="GO:0005507">
    <property type="term" value="F:copper ion binding"/>
    <property type="evidence" value="ECO:0007669"/>
    <property type="project" value="InterPro"/>
</dbReference>
<dbReference type="InterPro" id="IPR014755">
    <property type="entry name" value="Cu-Rt/internalin_Ig-like"/>
</dbReference>
<dbReference type="SUPFAM" id="SSF81296">
    <property type="entry name" value="E set domains"/>
    <property type="match status" value="1"/>
</dbReference>
<dbReference type="InterPro" id="IPR032694">
    <property type="entry name" value="CopC/D"/>
</dbReference>
<evidence type="ECO:0000313" key="13">
    <source>
        <dbReference type="Proteomes" id="UP000182486"/>
    </source>
</evidence>
<feature type="transmembrane region" description="Helical" evidence="9">
    <location>
        <begin position="264"/>
        <end position="281"/>
    </location>
</feature>
<dbReference type="PANTHER" id="PTHR34820">
    <property type="entry name" value="INNER MEMBRANE PROTEIN YEBZ"/>
    <property type="match status" value="1"/>
</dbReference>
<dbReference type="PANTHER" id="PTHR34820:SF4">
    <property type="entry name" value="INNER MEMBRANE PROTEIN YEBZ"/>
    <property type="match status" value="1"/>
</dbReference>
<evidence type="ECO:0000256" key="8">
    <source>
        <dbReference type="ARBA" id="ARBA00023136"/>
    </source>
</evidence>
<feature type="transmembrane region" description="Helical" evidence="9">
    <location>
        <begin position="188"/>
        <end position="209"/>
    </location>
</feature>
<dbReference type="GO" id="GO:0006825">
    <property type="term" value="P:copper ion transport"/>
    <property type="evidence" value="ECO:0007669"/>
    <property type="project" value="InterPro"/>
</dbReference>
<keyword evidence="3 9" id="KW-0812">Transmembrane</keyword>
<evidence type="ECO:0000256" key="5">
    <source>
        <dbReference type="ARBA" id="ARBA00022729"/>
    </source>
</evidence>
<evidence type="ECO:0000256" key="1">
    <source>
        <dbReference type="ARBA" id="ARBA00004651"/>
    </source>
</evidence>
<dbReference type="Proteomes" id="UP000182486">
    <property type="component" value="Unassembled WGS sequence"/>
</dbReference>
<organism evidence="12 13">
    <name type="scientific">Couchioplanes caeruleus subsp. caeruleus</name>
    <dbReference type="NCBI Taxonomy" id="56427"/>
    <lineage>
        <taxon>Bacteria</taxon>
        <taxon>Bacillati</taxon>
        <taxon>Actinomycetota</taxon>
        <taxon>Actinomycetes</taxon>
        <taxon>Micromonosporales</taxon>
        <taxon>Micromonosporaceae</taxon>
        <taxon>Couchioplanes</taxon>
    </lineage>
</organism>
<feature type="transmembrane region" description="Helical" evidence="9">
    <location>
        <begin position="293"/>
        <end position="319"/>
    </location>
</feature>
<feature type="transmembrane region" description="Helical" evidence="9">
    <location>
        <begin position="157"/>
        <end position="176"/>
    </location>
</feature>
<dbReference type="EMBL" id="MEIA01000088">
    <property type="protein sequence ID" value="OJF14718.1"/>
    <property type="molecule type" value="Genomic_DNA"/>
</dbReference>
<evidence type="ECO:0000256" key="7">
    <source>
        <dbReference type="ARBA" id="ARBA00023008"/>
    </source>
</evidence>
<keyword evidence="13" id="KW-1185">Reference proteome</keyword>
<comment type="subcellular location">
    <subcellularLocation>
        <location evidence="1">Cell membrane</location>
        <topology evidence="1">Multi-pass membrane protein</topology>
    </subcellularLocation>
</comment>
<feature type="domain" description="Copper resistance protein D" evidence="11">
    <location>
        <begin position="329"/>
        <end position="427"/>
    </location>
</feature>
<keyword evidence="2" id="KW-1003">Cell membrane</keyword>
<feature type="domain" description="CopC" evidence="10">
    <location>
        <begin position="36"/>
        <end position="129"/>
    </location>
</feature>
<evidence type="ECO:0000313" key="12">
    <source>
        <dbReference type="EMBL" id="OJF14718.1"/>
    </source>
</evidence>
<dbReference type="Gene3D" id="2.60.40.1220">
    <property type="match status" value="1"/>
</dbReference>
<keyword evidence="6 9" id="KW-1133">Transmembrane helix</keyword>
<dbReference type="InterPro" id="IPR008457">
    <property type="entry name" value="Cu-R_CopD_dom"/>
</dbReference>
<feature type="transmembrane region" description="Helical" evidence="9">
    <location>
        <begin position="331"/>
        <end position="355"/>
    </location>
</feature>
<gene>
    <name evidence="12" type="ORF">BG844_08210</name>
</gene>
<keyword evidence="8 9" id="KW-0472">Membrane</keyword>
<keyword evidence="4" id="KW-0479">Metal-binding</keyword>
<dbReference type="AlphaFoldDB" id="A0A1K0GQN6"/>
<dbReference type="InterPro" id="IPR014756">
    <property type="entry name" value="Ig_E-set"/>
</dbReference>
<dbReference type="GO" id="GO:0046688">
    <property type="term" value="P:response to copper ion"/>
    <property type="evidence" value="ECO:0007669"/>
    <property type="project" value="InterPro"/>
</dbReference>
<feature type="transmembrane region" description="Helical" evidence="9">
    <location>
        <begin position="229"/>
        <end position="252"/>
    </location>
</feature>
<dbReference type="Pfam" id="PF05425">
    <property type="entry name" value="CopD"/>
    <property type="match status" value="1"/>
</dbReference>
<feature type="transmembrane region" description="Helical" evidence="9">
    <location>
        <begin position="367"/>
        <end position="389"/>
    </location>
</feature>
<dbReference type="GO" id="GO:0005886">
    <property type="term" value="C:plasma membrane"/>
    <property type="evidence" value="ECO:0007669"/>
    <property type="project" value="UniProtKB-SubCell"/>
</dbReference>
<evidence type="ECO:0000259" key="10">
    <source>
        <dbReference type="Pfam" id="PF04234"/>
    </source>
</evidence>
<proteinExistence type="predicted"/>
<sequence length="559" mass="58044">MTRVWAAGGPRTIRVLILLVVGLATLVLPASPVSAHAALVGAAPEPGSVIDAPPAEIVVQFTEAVTPVTSRIQVLAPDGKRITGTVTASGPTLRIQVRRAAQPLGTYLVSYRVVSADSHPIGGAMTFSVGAPSARPAESDPTGVHPSVAVAGPAFKVIGYAGLALIAGPALLLALLWPRRVSRRGPVLLVRTGLIGTAAATLGALWTQAPASSGAPWWDVSVTELADVLASPYGLALLARLAVLAVVAVLLPPVLRGEGGRRRGAALLVLGLGGLATWPLTGHATESPLSGAIVAADVIHMAAMAGWLGGLVTLSCFLLRRAHPRVLGRILPVWSRWAALAVVWLVGAGVVQAVVQLGSVGALWSTAYGRLLLGKVAVLAAVLGLAAVARSFVQRSRVTTAGPGPLRRTVRIEVASTVVILGLSAVLVQTTPGRAAGPEQAATSERGVSQTLTSELFTLQYSVYPVELGENNTVHGFTYTPEGKPLPAQEWTVTTRLQGQDLEPITQPMLPLHPRNDAMGALTFPLPGTYDVTFTVRTTEIDQATVRTTITVPQVPRRP</sequence>
<evidence type="ECO:0000259" key="11">
    <source>
        <dbReference type="Pfam" id="PF05425"/>
    </source>
</evidence>
<comment type="caution">
    <text evidence="12">The sequence shown here is derived from an EMBL/GenBank/DDBJ whole genome shotgun (WGS) entry which is preliminary data.</text>
</comment>
<evidence type="ECO:0000256" key="9">
    <source>
        <dbReference type="SAM" id="Phobius"/>
    </source>
</evidence>
<dbReference type="GO" id="GO:0042597">
    <property type="term" value="C:periplasmic space"/>
    <property type="evidence" value="ECO:0007669"/>
    <property type="project" value="InterPro"/>
</dbReference>
<protein>
    <submittedName>
        <fullName evidence="12">Copper resistance protein CopC</fullName>
    </submittedName>
</protein>
<accession>A0A1K0GQN6</accession>
<dbReference type="InterPro" id="IPR007348">
    <property type="entry name" value="CopC_dom"/>
</dbReference>
<dbReference type="Pfam" id="PF04234">
    <property type="entry name" value="CopC"/>
    <property type="match status" value="1"/>
</dbReference>
<keyword evidence="7" id="KW-0186">Copper</keyword>
<evidence type="ECO:0000256" key="2">
    <source>
        <dbReference type="ARBA" id="ARBA00022475"/>
    </source>
</evidence>
<evidence type="ECO:0000256" key="4">
    <source>
        <dbReference type="ARBA" id="ARBA00022723"/>
    </source>
</evidence>